<name>A0AAV9CQ14_ACOCL</name>
<dbReference type="AlphaFoldDB" id="A0AAV9CQ14"/>
<reference evidence="1" key="2">
    <citation type="submission" date="2023-06" db="EMBL/GenBank/DDBJ databases">
        <authorList>
            <person name="Ma L."/>
            <person name="Liu K.-W."/>
            <person name="Li Z."/>
            <person name="Hsiao Y.-Y."/>
            <person name="Qi Y."/>
            <person name="Fu T."/>
            <person name="Tang G."/>
            <person name="Zhang D."/>
            <person name="Sun W.-H."/>
            <person name="Liu D.-K."/>
            <person name="Li Y."/>
            <person name="Chen G.-Z."/>
            <person name="Liu X.-D."/>
            <person name="Liao X.-Y."/>
            <person name="Jiang Y.-T."/>
            <person name="Yu X."/>
            <person name="Hao Y."/>
            <person name="Huang J."/>
            <person name="Zhao X.-W."/>
            <person name="Ke S."/>
            <person name="Chen Y.-Y."/>
            <person name="Wu W.-L."/>
            <person name="Hsu J.-L."/>
            <person name="Lin Y.-F."/>
            <person name="Huang M.-D."/>
            <person name="Li C.-Y."/>
            <person name="Huang L."/>
            <person name="Wang Z.-W."/>
            <person name="Zhao X."/>
            <person name="Zhong W.-Y."/>
            <person name="Peng D.-H."/>
            <person name="Ahmad S."/>
            <person name="Lan S."/>
            <person name="Zhang J.-S."/>
            <person name="Tsai W.-C."/>
            <person name="Van De Peer Y."/>
            <person name="Liu Z.-J."/>
        </authorList>
    </citation>
    <scope>NUCLEOTIDE SEQUENCE</scope>
    <source>
        <strain evidence="1">CP</strain>
        <tissue evidence="1">Leaves</tissue>
    </source>
</reference>
<keyword evidence="2" id="KW-1185">Reference proteome</keyword>
<dbReference type="Proteomes" id="UP001180020">
    <property type="component" value="Unassembled WGS sequence"/>
</dbReference>
<proteinExistence type="predicted"/>
<comment type="caution">
    <text evidence="1">The sequence shown here is derived from an EMBL/GenBank/DDBJ whole genome shotgun (WGS) entry which is preliminary data.</text>
</comment>
<gene>
    <name evidence="1" type="ORF">QJS10_CPB18g01997</name>
</gene>
<reference evidence="1" key="1">
    <citation type="journal article" date="2023" name="Nat. Commun.">
        <title>Diploid and tetraploid genomes of Acorus and the evolution of monocots.</title>
        <authorList>
            <person name="Ma L."/>
            <person name="Liu K.W."/>
            <person name="Li Z."/>
            <person name="Hsiao Y.Y."/>
            <person name="Qi Y."/>
            <person name="Fu T."/>
            <person name="Tang G.D."/>
            <person name="Zhang D."/>
            <person name="Sun W.H."/>
            <person name="Liu D.K."/>
            <person name="Li Y."/>
            <person name="Chen G.Z."/>
            <person name="Liu X.D."/>
            <person name="Liao X.Y."/>
            <person name="Jiang Y.T."/>
            <person name="Yu X."/>
            <person name="Hao Y."/>
            <person name="Huang J."/>
            <person name="Zhao X.W."/>
            <person name="Ke S."/>
            <person name="Chen Y.Y."/>
            <person name="Wu W.L."/>
            <person name="Hsu J.L."/>
            <person name="Lin Y.F."/>
            <person name="Huang M.D."/>
            <person name="Li C.Y."/>
            <person name="Huang L."/>
            <person name="Wang Z.W."/>
            <person name="Zhao X."/>
            <person name="Zhong W.Y."/>
            <person name="Peng D.H."/>
            <person name="Ahmad S."/>
            <person name="Lan S."/>
            <person name="Zhang J.S."/>
            <person name="Tsai W.C."/>
            <person name="Van de Peer Y."/>
            <person name="Liu Z.J."/>
        </authorList>
    </citation>
    <scope>NUCLEOTIDE SEQUENCE</scope>
    <source>
        <strain evidence="1">CP</strain>
    </source>
</reference>
<accession>A0AAV9CQ14</accession>
<protein>
    <submittedName>
        <fullName evidence="1">Uncharacterized protein</fullName>
    </submittedName>
</protein>
<sequence>MPYGLPYEPLRTPPSTTPATFFSSSDLEVYTSLSSSPPKTPKKHSITLSSPSTMPYGLPYEPLRTPPSTTPAALFFQILRLSSCGKVVQRMYQIWKCYYPVAVFYVV</sequence>
<organism evidence="1 2">
    <name type="scientific">Acorus calamus</name>
    <name type="common">Sweet flag</name>
    <dbReference type="NCBI Taxonomy" id="4465"/>
    <lineage>
        <taxon>Eukaryota</taxon>
        <taxon>Viridiplantae</taxon>
        <taxon>Streptophyta</taxon>
        <taxon>Embryophyta</taxon>
        <taxon>Tracheophyta</taxon>
        <taxon>Spermatophyta</taxon>
        <taxon>Magnoliopsida</taxon>
        <taxon>Liliopsida</taxon>
        <taxon>Acoraceae</taxon>
        <taxon>Acorus</taxon>
    </lineage>
</organism>
<dbReference type="EMBL" id="JAUJYO010000018">
    <property type="protein sequence ID" value="KAK1290684.1"/>
    <property type="molecule type" value="Genomic_DNA"/>
</dbReference>
<evidence type="ECO:0000313" key="1">
    <source>
        <dbReference type="EMBL" id="KAK1290684.1"/>
    </source>
</evidence>
<evidence type="ECO:0000313" key="2">
    <source>
        <dbReference type="Proteomes" id="UP001180020"/>
    </source>
</evidence>